<protein>
    <submittedName>
        <fullName evidence="2">Uncharacterized protein</fullName>
    </submittedName>
</protein>
<evidence type="ECO:0000313" key="3">
    <source>
        <dbReference type="Proteomes" id="UP000663888"/>
    </source>
</evidence>
<dbReference type="EMBL" id="CAJMWX010001152">
    <property type="protein sequence ID" value="CAE6471311.1"/>
    <property type="molecule type" value="Genomic_DNA"/>
</dbReference>
<feature type="region of interest" description="Disordered" evidence="1">
    <location>
        <begin position="714"/>
        <end position="745"/>
    </location>
</feature>
<feature type="region of interest" description="Disordered" evidence="1">
    <location>
        <begin position="35"/>
        <end position="54"/>
    </location>
</feature>
<sequence length="839" mass="95370">MDNTTLGINAAGNPVLFNNDFLAMLKDAPVSTVLVADTDDDPGPSGSGATTSDDTASVPLVAELTGLTGDKRALNFITCLRNAFESPNDDVQERWQQAADELMNEAIDTACPSVKERRDRIEKLYLSYAYSQNPQLDIFKYWEEETFRKYLPGFLIAMSISDIFNYEGQFFIIKESFRNQPLFIERTERGMGLVEGNPASATGMTASFRALGKYAGFPVTNYHALRRDSGTVYGLIFGAYGAQQIMGHKEADSTYFTNYSKGVSSIPITEARLGLLDHTLTLPQRIGLQRHRQEGRAAYALLNAGFKFQPIPQESSDELANDRPEGAPVEQAVAEPEPKPSKPEKKKGTRGNPIIELTEQQEAEIQSHVLVKPLVDELEGYWDEIYTLFPAKAMTSHGARTAEKVSGMRQKYSDDPICQENAERIAELAELIRQTQKEKNTRASRQRRKVRAQIQKEMDGAEAANPIVHSTEEVKKARNHAEEMARVVNLPKPSEQLKALGNIRDMPHFGEGLLSEECRKLLSRADIIDKLREDEENEENEREDRLANEEDNEGQTAFTFKDVDDLKILDADLVKTKIHFLSGIAEPLVVEQIYEQLTKEYNGELPCLLCEALPEEHRPRVFGNKLGQTRFKDRVRLHRHEELVHTPWFDLIQYMLTDDPNNFKCPTEGCSFRQVGVTKYWFWLTLGNSEKSIDNVREHCVTDCEEKELYQSLERKHEEEQERKRQAKPSREKLRREKDEQRLRGPGLKLHENIFKGTKKISETSPEEALELASNYDFPEDEILPHLRGLAAMNERARTSINEEGIIKDPHVKMPMEKISKSILTPELNDKINARLAKK</sequence>
<dbReference type="AlphaFoldDB" id="A0A8H3C212"/>
<name>A0A8H3C212_9AGAM</name>
<accession>A0A8H3C212</accession>
<feature type="region of interest" description="Disordered" evidence="1">
    <location>
        <begin position="314"/>
        <end position="352"/>
    </location>
</feature>
<comment type="caution">
    <text evidence="2">The sequence shown here is derived from an EMBL/GenBank/DDBJ whole genome shotgun (WGS) entry which is preliminary data.</text>
</comment>
<organism evidence="2 3">
    <name type="scientific">Rhizoctonia solani</name>
    <dbReference type="NCBI Taxonomy" id="456999"/>
    <lineage>
        <taxon>Eukaryota</taxon>
        <taxon>Fungi</taxon>
        <taxon>Dikarya</taxon>
        <taxon>Basidiomycota</taxon>
        <taxon>Agaricomycotina</taxon>
        <taxon>Agaricomycetes</taxon>
        <taxon>Cantharellales</taxon>
        <taxon>Ceratobasidiaceae</taxon>
        <taxon>Rhizoctonia</taxon>
    </lineage>
</organism>
<evidence type="ECO:0000313" key="2">
    <source>
        <dbReference type="EMBL" id="CAE6471311.1"/>
    </source>
</evidence>
<proteinExistence type="predicted"/>
<reference evidence="2" key="1">
    <citation type="submission" date="2021-01" db="EMBL/GenBank/DDBJ databases">
        <authorList>
            <person name="Kaushik A."/>
        </authorList>
    </citation>
    <scope>NUCLEOTIDE SEQUENCE</scope>
    <source>
        <strain evidence="2">AG4-R118</strain>
    </source>
</reference>
<dbReference type="Proteomes" id="UP000663888">
    <property type="component" value="Unassembled WGS sequence"/>
</dbReference>
<evidence type="ECO:0000256" key="1">
    <source>
        <dbReference type="SAM" id="MobiDB-lite"/>
    </source>
</evidence>
<gene>
    <name evidence="2" type="ORF">RDB_LOCUS107976</name>
</gene>
<feature type="region of interest" description="Disordered" evidence="1">
    <location>
        <begin position="532"/>
        <end position="553"/>
    </location>
</feature>